<reference evidence="1" key="2">
    <citation type="submission" date="2025-08" db="UniProtKB">
        <authorList>
            <consortium name="Ensembl"/>
        </authorList>
    </citation>
    <scope>IDENTIFICATION</scope>
</reference>
<reference evidence="1" key="1">
    <citation type="submission" date="2009-03" db="EMBL/GenBank/DDBJ databases">
        <authorList>
            <person name="Warren W."/>
            <person name="Ye L."/>
            <person name="Minx P."/>
            <person name="Worley K."/>
            <person name="Gibbs R."/>
            <person name="Wilson R.K."/>
        </authorList>
    </citation>
    <scope>NUCLEOTIDE SEQUENCE [LARGE SCALE GENOMIC DNA]</scope>
</reference>
<protein>
    <submittedName>
        <fullName evidence="1">Uncharacterized protein</fullName>
    </submittedName>
</protein>
<accession>A0A5F4WCB9</accession>
<dbReference type="InParanoid" id="A0A5F4WCB9"/>
<name>A0A5F4WCB9_CALJA</name>
<proteinExistence type="predicted"/>
<keyword evidence="2" id="KW-1185">Reference proteome</keyword>
<dbReference type="AlphaFoldDB" id="A0A5F4WCB9"/>
<sequence length="50" mass="5766">LTASSTSQVHDLYRASSQISARFSSHNYKTYSFIKLRGTFRENNKQKDPV</sequence>
<evidence type="ECO:0000313" key="1">
    <source>
        <dbReference type="Ensembl" id="ENSCJAP00000075349.1"/>
    </source>
</evidence>
<dbReference type="STRING" id="9483.ENSCJAP00000075349"/>
<dbReference type="Proteomes" id="UP000008225">
    <property type="component" value="Chromosome 4"/>
</dbReference>
<dbReference type="Ensembl" id="ENSCJAT00000108568.2">
    <property type="protein sequence ID" value="ENSCJAP00000075349.1"/>
    <property type="gene ID" value="ENSCJAG00000069228.2"/>
</dbReference>
<reference evidence="1" key="3">
    <citation type="submission" date="2025-09" db="UniProtKB">
        <authorList>
            <consortium name="Ensembl"/>
        </authorList>
    </citation>
    <scope>IDENTIFICATION</scope>
</reference>
<evidence type="ECO:0000313" key="2">
    <source>
        <dbReference type="Proteomes" id="UP000008225"/>
    </source>
</evidence>
<organism evidence="1 2">
    <name type="scientific">Callithrix jacchus</name>
    <name type="common">White-tufted-ear marmoset</name>
    <name type="synonym">Simia Jacchus</name>
    <dbReference type="NCBI Taxonomy" id="9483"/>
    <lineage>
        <taxon>Eukaryota</taxon>
        <taxon>Metazoa</taxon>
        <taxon>Chordata</taxon>
        <taxon>Craniata</taxon>
        <taxon>Vertebrata</taxon>
        <taxon>Euteleostomi</taxon>
        <taxon>Mammalia</taxon>
        <taxon>Eutheria</taxon>
        <taxon>Euarchontoglires</taxon>
        <taxon>Primates</taxon>
        <taxon>Haplorrhini</taxon>
        <taxon>Platyrrhini</taxon>
        <taxon>Cebidae</taxon>
        <taxon>Callitrichinae</taxon>
        <taxon>Callithrix</taxon>
        <taxon>Callithrix</taxon>
    </lineage>
</organism>